<evidence type="ECO:0000259" key="12">
    <source>
        <dbReference type="Pfam" id="PF00060"/>
    </source>
</evidence>
<evidence type="ECO:0000313" key="13">
    <source>
        <dbReference type="EMBL" id="CAE7033351.1"/>
    </source>
</evidence>
<evidence type="ECO:0000256" key="9">
    <source>
        <dbReference type="ARBA" id="ARBA00023286"/>
    </source>
</evidence>
<reference evidence="13" key="1">
    <citation type="submission" date="2021-02" db="EMBL/GenBank/DDBJ databases">
        <authorList>
            <person name="Dougan E. K."/>
            <person name="Rhodes N."/>
            <person name="Thang M."/>
            <person name="Chan C."/>
        </authorList>
    </citation>
    <scope>NUCLEOTIDE SEQUENCE</scope>
</reference>
<accession>A0A812IHA5</accession>
<evidence type="ECO:0000256" key="3">
    <source>
        <dbReference type="ARBA" id="ARBA00022692"/>
    </source>
</evidence>
<evidence type="ECO:0000256" key="4">
    <source>
        <dbReference type="ARBA" id="ARBA00022989"/>
    </source>
</evidence>
<evidence type="ECO:0000313" key="14">
    <source>
        <dbReference type="Proteomes" id="UP000604046"/>
    </source>
</evidence>
<evidence type="ECO:0000256" key="1">
    <source>
        <dbReference type="ARBA" id="ARBA00004141"/>
    </source>
</evidence>
<dbReference type="Pfam" id="PF00060">
    <property type="entry name" value="Lig_chan"/>
    <property type="match status" value="1"/>
</dbReference>
<comment type="subcellular location">
    <subcellularLocation>
        <location evidence="1">Membrane</location>
        <topology evidence="1">Multi-pass membrane protein</topology>
    </subcellularLocation>
</comment>
<dbReference type="GO" id="GO:0016020">
    <property type="term" value="C:membrane"/>
    <property type="evidence" value="ECO:0007669"/>
    <property type="project" value="UniProtKB-SubCell"/>
</dbReference>
<keyword evidence="8" id="KW-0325">Glycoprotein</keyword>
<sequence length="682" mass="75985">MLRPETWFLNSEAAILCFVSYRGDPRMSTWKLFRRSLLVTPVLLPGLFAHMVLESSDLGDAAMKMMRVKVILLLAATAQGSFSGEMECPCITSSSALYAGLTSDLVASGLPMSYGTQGCEAYDNETNYTTNCLKNSEEYCLHQWCYVDMTMCPKDKQLCEAAGGKLGSDVSPYCRTRPNTMSSLYDATLPYFYSYETCGFKNKYNKTKLYEPIVDHVMKVQLLESSPWLFKREDGTTWSGPLYDFFTESLKHFAPAPALNHETGRNRSDGTGAYPACVDDVAVGNVDVCVADLWVLPERYALVFFLPALRYDLFYLVVEKKGLENVSFLTRLQRPFVPFTLGGWMAILAFLCGFATVLWLIRLVEKANEAHAAPEEEKAIKAKSHCFGIFGKGGRRGEAFTDYGNTCFEVWNHFFSQGMVYEDPDHPPAYRLMSLAFVFFSLVTLATYTASLATFLIVEKSPVGGVANIQEAIQNDFDICVPTALKPLFSQLYSKGTFVECSQIEDCPKLMHAGNCKAMILSQQVIDRLHAGEIKEDDEDIGRDDCKFLRVGDVPLWSIPIAFPVASSMAHGLSWSFTQSLATGVMEEMKLKHSRNFPENTCQASSETEQQALSFWDLSGTIFVTMILMGLAALRLVLRTCCCSSGLARRPKESKLEDSEIKRPAAAWQGPLPCSEPHAMIP</sequence>
<feature type="transmembrane region" description="Helical" evidence="11">
    <location>
        <begin position="432"/>
        <end position="458"/>
    </location>
</feature>
<protein>
    <recommendedName>
        <fullName evidence="12">Ionotropic glutamate receptor C-terminal domain-containing protein</fullName>
    </recommendedName>
</protein>
<keyword evidence="14" id="KW-1185">Reference proteome</keyword>
<keyword evidence="6 11" id="KW-0472">Membrane</keyword>
<name>A0A812IHA5_9DINO</name>
<evidence type="ECO:0000256" key="11">
    <source>
        <dbReference type="SAM" id="Phobius"/>
    </source>
</evidence>
<evidence type="ECO:0000256" key="5">
    <source>
        <dbReference type="ARBA" id="ARBA00023065"/>
    </source>
</evidence>
<feature type="domain" description="Ionotropic glutamate receptor C-terminal" evidence="12">
    <location>
        <begin position="344"/>
        <end position="626"/>
    </location>
</feature>
<dbReference type="Proteomes" id="UP000604046">
    <property type="component" value="Unassembled WGS sequence"/>
</dbReference>
<evidence type="ECO:0000256" key="10">
    <source>
        <dbReference type="ARBA" id="ARBA00023303"/>
    </source>
</evidence>
<proteinExistence type="predicted"/>
<keyword evidence="7" id="KW-0675">Receptor</keyword>
<dbReference type="Gene3D" id="1.10.287.70">
    <property type="match status" value="1"/>
</dbReference>
<evidence type="ECO:0000256" key="6">
    <source>
        <dbReference type="ARBA" id="ARBA00023136"/>
    </source>
</evidence>
<keyword evidence="2" id="KW-0813">Transport</keyword>
<dbReference type="OrthoDB" id="5984008at2759"/>
<evidence type="ECO:0000256" key="2">
    <source>
        <dbReference type="ARBA" id="ARBA00022448"/>
    </source>
</evidence>
<gene>
    <name evidence="13" type="ORF">SNAT2548_LOCUS3995</name>
</gene>
<keyword evidence="5" id="KW-0406">Ion transport</keyword>
<keyword evidence="4 11" id="KW-1133">Transmembrane helix</keyword>
<keyword evidence="10" id="KW-0407">Ion channel</keyword>
<dbReference type="EMBL" id="CAJNDS010000244">
    <property type="protein sequence ID" value="CAE7033351.1"/>
    <property type="molecule type" value="Genomic_DNA"/>
</dbReference>
<feature type="transmembrane region" description="Helical" evidence="11">
    <location>
        <begin position="339"/>
        <end position="361"/>
    </location>
</feature>
<dbReference type="InterPro" id="IPR015683">
    <property type="entry name" value="Ionotropic_Glu_rcpt"/>
</dbReference>
<comment type="caution">
    <text evidence="13">The sequence shown here is derived from an EMBL/GenBank/DDBJ whole genome shotgun (WGS) entry which is preliminary data.</text>
</comment>
<dbReference type="InterPro" id="IPR001320">
    <property type="entry name" value="Iontro_rcpt_C"/>
</dbReference>
<dbReference type="GO" id="GO:0015276">
    <property type="term" value="F:ligand-gated monoatomic ion channel activity"/>
    <property type="evidence" value="ECO:0007669"/>
    <property type="project" value="InterPro"/>
</dbReference>
<dbReference type="SUPFAM" id="SSF53850">
    <property type="entry name" value="Periplasmic binding protein-like II"/>
    <property type="match status" value="1"/>
</dbReference>
<evidence type="ECO:0000256" key="7">
    <source>
        <dbReference type="ARBA" id="ARBA00023170"/>
    </source>
</evidence>
<organism evidence="13 14">
    <name type="scientific">Symbiodinium natans</name>
    <dbReference type="NCBI Taxonomy" id="878477"/>
    <lineage>
        <taxon>Eukaryota</taxon>
        <taxon>Sar</taxon>
        <taxon>Alveolata</taxon>
        <taxon>Dinophyceae</taxon>
        <taxon>Suessiales</taxon>
        <taxon>Symbiodiniaceae</taxon>
        <taxon>Symbiodinium</taxon>
    </lineage>
</organism>
<keyword evidence="9" id="KW-1071">Ligand-gated ion channel</keyword>
<dbReference type="PANTHER" id="PTHR18966">
    <property type="entry name" value="IONOTROPIC GLUTAMATE RECEPTOR"/>
    <property type="match status" value="1"/>
</dbReference>
<dbReference type="AlphaFoldDB" id="A0A812IHA5"/>
<keyword evidence="3 11" id="KW-0812">Transmembrane</keyword>
<evidence type="ECO:0000256" key="8">
    <source>
        <dbReference type="ARBA" id="ARBA00023180"/>
    </source>
</evidence>